<dbReference type="Proteomes" id="UP000176877">
    <property type="component" value="Unassembled WGS sequence"/>
</dbReference>
<proteinExistence type="predicted"/>
<gene>
    <name evidence="1" type="ORF">A3D45_02895</name>
</gene>
<dbReference type="AlphaFoldDB" id="A0A1F5S821"/>
<evidence type="ECO:0000313" key="1">
    <source>
        <dbReference type="EMBL" id="OGF22860.1"/>
    </source>
</evidence>
<reference evidence="1 2" key="1">
    <citation type="journal article" date="2016" name="Nat. Commun.">
        <title>Thousands of microbial genomes shed light on interconnected biogeochemical processes in an aquifer system.</title>
        <authorList>
            <person name="Anantharaman K."/>
            <person name="Brown C.T."/>
            <person name="Hug L.A."/>
            <person name="Sharon I."/>
            <person name="Castelle C.J."/>
            <person name="Probst A.J."/>
            <person name="Thomas B.C."/>
            <person name="Singh A."/>
            <person name="Wilkins M.J."/>
            <person name="Karaoz U."/>
            <person name="Brodie E.L."/>
            <person name="Williams K.H."/>
            <person name="Hubbard S.S."/>
            <person name="Banfield J.F."/>
        </authorList>
    </citation>
    <scope>NUCLEOTIDE SEQUENCE [LARGE SCALE GENOMIC DNA]</scope>
</reference>
<dbReference type="EMBL" id="MFFT01000034">
    <property type="protein sequence ID" value="OGF22860.1"/>
    <property type="molecule type" value="Genomic_DNA"/>
</dbReference>
<evidence type="ECO:0000313" key="2">
    <source>
        <dbReference type="Proteomes" id="UP000176877"/>
    </source>
</evidence>
<name>A0A1F5S821_9BACT</name>
<dbReference type="SUPFAM" id="SSF54523">
    <property type="entry name" value="Pili subunits"/>
    <property type="match status" value="1"/>
</dbReference>
<dbReference type="Gene3D" id="3.30.700.10">
    <property type="entry name" value="Glycoprotein, Type 4 Pilin"/>
    <property type="match status" value="1"/>
</dbReference>
<comment type="caution">
    <text evidence="1">The sequence shown here is derived from an EMBL/GenBank/DDBJ whole genome shotgun (WGS) entry which is preliminary data.</text>
</comment>
<sequence length="106" mass="11569">MEIIIIVAIIGLLAAIAIPNFVRAKQTRDKNRCVLNLRTIEAAKAAFSKESKKPDAYQVSADDLYKYGATNRMGEDLKCPAGDMYDLGTITTKLATCPVVGHELPK</sequence>
<organism evidence="1 2">
    <name type="scientific">Candidatus Falkowbacteria bacterium RIFCSPHIGHO2_02_FULL_42_9</name>
    <dbReference type="NCBI Taxonomy" id="1797986"/>
    <lineage>
        <taxon>Bacteria</taxon>
        <taxon>Candidatus Falkowiibacteriota</taxon>
    </lineage>
</organism>
<accession>A0A1F5S821</accession>
<protein>
    <recommendedName>
        <fullName evidence="3">Type II secretion system protein GspG C-terminal domain-containing protein</fullName>
    </recommendedName>
</protein>
<dbReference type="InterPro" id="IPR045584">
    <property type="entry name" value="Pilin-like"/>
</dbReference>
<evidence type="ECO:0008006" key="3">
    <source>
        <dbReference type="Google" id="ProtNLM"/>
    </source>
</evidence>